<proteinExistence type="predicted"/>
<keyword evidence="7" id="KW-0408">Iron</keyword>
<name>A0A2M7G261_9BACT</name>
<evidence type="ECO:0000256" key="4">
    <source>
        <dbReference type="ARBA" id="ARBA00022723"/>
    </source>
</evidence>
<dbReference type="GO" id="GO:0008616">
    <property type="term" value="P:tRNA queuosine(34) biosynthetic process"/>
    <property type="evidence" value="ECO:0007669"/>
    <property type="project" value="UniProtKB-KW"/>
</dbReference>
<accession>A0A2M7G261</accession>
<feature type="domain" description="4Fe-4S ferredoxin-type" evidence="9">
    <location>
        <begin position="178"/>
        <end position="207"/>
    </location>
</feature>
<dbReference type="PANTHER" id="PTHR30002">
    <property type="entry name" value="EPOXYQUEUOSINE REDUCTASE"/>
    <property type="match status" value="1"/>
</dbReference>
<comment type="caution">
    <text evidence="10">The sequence shown here is derived from an EMBL/GenBank/DDBJ whole genome shotgun (WGS) entry which is preliminary data.</text>
</comment>
<protein>
    <submittedName>
        <fullName evidence="10">tRNA epoxyqueuosine(34) reductase QueG</fullName>
    </submittedName>
</protein>
<dbReference type="SUPFAM" id="SSF46548">
    <property type="entry name" value="alpha-helical ferredoxin"/>
    <property type="match status" value="1"/>
</dbReference>
<dbReference type="Proteomes" id="UP000231019">
    <property type="component" value="Unassembled WGS sequence"/>
</dbReference>
<evidence type="ECO:0000259" key="9">
    <source>
        <dbReference type="PROSITE" id="PS51379"/>
    </source>
</evidence>
<dbReference type="GO" id="GO:0052693">
    <property type="term" value="F:epoxyqueuosine reductase activity"/>
    <property type="evidence" value="ECO:0007669"/>
    <property type="project" value="TreeGrafter"/>
</dbReference>
<gene>
    <name evidence="10" type="primary">queG</name>
    <name evidence="10" type="ORF">COW36_15505</name>
</gene>
<keyword evidence="8" id="KW-0411">Iron-sulfur</keyword>
<dbReference type="EMBL" id="PFFQ01000042">
    <property type="protein sequence ID" value="PIW15875.1"/>
    <property type="molecule type" value="Genomic_DNA"/>
</dbReference>
<dbReference type="AlphaFoldDB" id="A0A2M7G261"/>
<dbReference type="InterPro" id="IPR004453">
    <property type="entry name" value="QueG"/>
</dbReference>
<keyword evidence="1" id="KW-0004">4Fe-4S</keyword>
<evidence type="ECO:0000256" key="2">
    <source>
        <dbReference type="ARBA" id="ARBA00022490"/>
    </source>
</evidence>
<dbReference type="GO" id="GO:0046872">
    <property type="term" value="F:metal ion binding"/>
    <property type="evidence" value="ECO:0007669"/>
    <property type="project" value="UniProtKB-KW"/>
</dbReference>
<evidence type="ECO:0000256" key="7">
    <source>
        <dbReference type="ARBA" id="ARBA00023004"/>
    </source>
</evidence>
<dbReference type="InterPro" id="IPR017900">
    <property type="entry name" value="4Fe4S_Fe_S_CS"/>
</dbReference>
<keyword evidence="3" id="KW-0819">tRNA processing</keyword>
<dbReference type="PROSITE" id="PS00198">
    <property type="entry name" value="4FE4S_FER_1"/>
    <property type="match status" value="1"/>
</dbReference>
<evidence type="ECO:0000256" key="3">
    <source>
        <dbReference type="ARBA" id="ARBA00022694"/>
    </source>
</evidence>
<dbReference type="NCBIfam" id="TIGR00276">
    <property type="entry name" value="tRNA epoxyqueuosine(34) reductase QueG"/>
    <property type="match status" value="1"/>
</dbReference>
<evidence type="ECO:0000256" key="6">
    <source>
        <dbReference type="ARBA" id="ARBA00023002"/>
    </source>
</evidence>
<evidence type="ECO:0000256" key="5">
    <source>
        <dbReference type="ARBA" id="ARBA00022785"/>
    </source>
</evidence>
<dbReference type="PANTHER" id="PTHR30002:SF4">
    <property type="entry name" value="EPOXYQUEUOSINE REDUCTASE"/>
    <property type="match status" value="1"/>
</dbReference>
<keyword evidence="4" id="KW-0479">Metal-binding</keyword>
<dbReference type="Gene3D" id="3.30.70.20">
    <property type="match status" value="1"/>
</dbReference>
<keyword evidence="6" id="KW-0560">Oxidoreductase</keyword>
<evidence type="ECO:0000256" key="8">
    <source>
        <dbReference type="ARBA" id="ARBA00023014"/>
    </source>
</evidence>
<dbReference type="GO" id="GO:0051539">
    <property type="term" value="F:4 iron, 4 sulfur cluster binding"/>
    <property type="evidence" value="ECO:0007669"/>
    <property type="project" value="UniProtKB-KW"/>
</dbReference>
<evidence type="ECO:0000313" key="11">
    <source>
        <dbReference type="Proteomes" id="UP000231019"/>
    </source>
</evidence>
<dbReference type="PROSITE" id="PS51379">
    <property type="entry name" value="4FE4S_FER_2"/>
    <property type="match status" value="1"/>
</dbReference>
<dbReference type="Pfam" id="PF08331">
    <property type="entry name" value="QueG_DUF1730"/>
    <property type="match status" value="1"/>
</dbReference>
<dbReference type="InterPro" id="IPR013542">
    <property type="entry name" value="QueG_DUF1730"/>
</dbReference>
<keyword evidence="5" id="KW-0671">Queuosine biosynthesis</keyword>
<sequence>MQQRRIEPFLKDPIQVEAKAIGFDLVGVCSPEPVPHLDFYAEWLASGYAGEMHYLERHAPLKADLKSLLPEVRSVVVVACNYYSEAEPNSDFQVARYARGDDYHGLMKAMLERFAEALRTHYPALEARAFVDSGPLLERELAVRAGLGWFGKNTCLIAPGQGSWFLLGALLTNLPLPFSAPFETLHCGSCTRCLDICPTEALLAPHTLDARRCIAYLTIETREEIPLELREGIGGHVFGCDLCQEVCPWNQRFAQPTPHQAFSARPWTSEKSLAELLLLSPREFELEIAPRSPIKRPKYRGFIRNLAVVAGNSGQTALIPVLKTGLERHGQDPMLVSHFNWALERLQN</sequence>
<dbReference type="InterPro" id="IPR017896">
    <property type="entry name" value="4Fe4S_Fe-S-bd"/>
</dbReference>
<dbReference type="Pfam" id="PF13484">
    <property type="entry name" value="Fer4_16"/>
    <property type="match status" value="1"/>
</dbReference>
<organism evidence="10 11">
    <name type="scientific">bacterium (Candidatus Blackallbacteria) CG17_big_fil_post_rev_8_21_14_2_50_48_46</name>
    <dbReference type="NCBI Taxonomy" id="2014261"/>
    <lineage>
        <taxon>Bacteria</taxon>
        <taxon>Candidatus Blackallbacteria</taxon>
    </lineage>
</organism>
<evidence type="ECO:0000256" key="1">
    <source>
        <dbReference type="ARBA" id="ARBA00022485"/>
    </source>
</evidence>
<reference evidence="10 11" key="1">
    <citation type="submission" date="2017-09" db="EMBL/GenBank/DDBJ databases">
        <title>Depth-based differentiation of microbial function through sediment-hosted aquifers and enrichment of novel symbionts in the deep terrestrial subsurface.</title>
        <authorList>
            <person name="Probst A.J."/>
            <person name="Ladd B."/>
            <person name="Jarett J.K."/>
            <person name="Geller-Mcgrath D.E."/>
            <person name="Sieber C.M."/>
            <person name="Emerson J.B."/>
            <person name="Anantharaman K."/>
            <person name="Thomas B.C."/>
            <person name="Malmstrom R."/>
            <person name="Stieglmeier M."/>
            <person name="Klingl A."/>
            <person name="Woyke T."/>
            <person name="Ryan C.M."/>
            <person name="Banfield J.F."/>
        </authorList>
    </citation>
    <scope>NUCLEOTIDE SEQUENCE [LARGE SCALE GENOMIC DNA]</scope>
    <source>
        <strain evidence="10">CG17_big_fil_post_rev_8_21_14_2_50_48_46</strain>
    </source>
</reference>
<keyword evidence="2" id="KW-0963">Cytoplasm</keyword>
<evidence type="ECO:0000313" key="10">
    <source>
        <dbReference type="EMBL" id="PIW15875.1"/>
    </source>
</evidence>